<gene>
    <name evidence="1" type="ordered locus">PACID_07860</name>
</gene>
<dbReference type="AlphaFoldDB" id="K7RL24"/>
<accession>K7RL24</accession>
<proteinExistence type="predicted"/>
<dbReference type="GO" id="GO:0016740">
    <property type="term" value="F:transferase activity"/>
    <property type="evidence" value="ECO:0007669"/>
    <property type="project" value="UniProtKB-KW"/>
</dbReference>
<dbReference type="SUPFAM" id="SSF53756">
    <property type="entry name" value="UDP-Glycosyltransferase/glycogen phosphorylase"/>
    <property type="match status" value="1"/>
</dbReference>
<dbReference type="Gene3D" id="3.40.50.2000">
    <property type="entry name" value="Glycogen Phosphorylase B"/>
    <property type="match status" value="2"/>
</dbReference>
<dbReference type="PATRIC" id="fig|1171373.8.peg.795"/>
<sequence length="329" mass="36751">MQSFGRPRRTTNPYIVQLDQALASRPEIEHLRFSWRQALTTRIDVLHLHWPETLIEGSTWWKRLGKRMLLRTLLLKCRLTGTAIVRTAHNVEIPGDASRAEKGLMRRIEECADYRILLNPGTRLRWKSASTVIPHGHYADWFADLPRVDPEPDVLGFVGLVRHYKGVETLIDAFAQTAETAPKLRLRISGNPTGEALAAEISQRAAGDRRVELDLRYLPEADFATAIMRSAGVVLPYRFMHNSGSVLAVLSLNRPVLVPRNDVNEDLAREVGPGWIHMFDGELGPEDLLAFASAAAGVRGAPDLSRRGWERAGADHVAAYRAAVAEHRG</sequence>
<protein>
    <submittedName>
        <fullName evidence="1">Glycosyl transferase</fullName>
    </submittedName>
</protein>
<dbReference type="Pfam" id="PF13692">
    <property type="entry name" value="Glyco_trans_1_4"/>
    <property type="match status" value="1"/>
</dbReference>
<dbReference type="HOGENOM" id="CLU_009583_6_0_11"/>
<dbReference type="KEGG" id="pbo:PACID_07860"/>
<reference evidence="1 2" key="1">
    <citation type="journal article" date="2012" name="BMC Genomics">
        <title>The genome sequence of Propionibacterium acidipropionici provides insights into its biotechnological and industrial potential.</title>
        <authorList>
            <person name="Parizzi L.P."/>
            <person name="Grassi M.C."/>
            <person name="Llerena L.A."/>
            <person name="Carazzolle M.F."/>
            <person name="Queiroz V.L."/>
            <person name="Lunardi I."/>
            <person name="Zeidler A.F."/>
            <person name="Teixeira P.J."/>
            <person name="Mieczkowski P."/>
            <person name="Rincones J."/>
            <person name="Pereira G.A."/>
        </authorList>
    </citation>
    <scope>NUCLEOTIDE SEQUENCE [LARGE SCALE GENOMIC DNA]</scope>
    <source>
        <strain evidence="2">ATCC 4875 / DSM 20272 / JCM 6432 / NBRC 12425 / NCIMB 8070</strain>
    </source>
</reference>
<evidence type="ECO:0000313" key="1">
    <source>
        <dbReference type="EMBL" id="AFV88624.1"/>
    </source>
</evidence>
<name>K7RL24_ACIA4</name>
<evidence type="ECO:0000313" key="2">
    <source>
        <dbReference type="Proteomes" id="UP000000214"/>
    </source>
</evidence>
<organism evidence="1 2">
    <name type="scientific">Acidipropionibacterium acidipropionici (strain ATCC 4875 / DSM 20272 / JCM 6432 / NBRC 12425 / NCIMB 8070 / 4)</name>
    <name type="common">Propionibacterium acidipropionici</name>
    <dbReference type="NCBI Taxonomy" id="1171373"/>
    <lineage>
        <taxon>Bacteria</taxon>
        <taxon>Bacillati</taxon>
        <taxon>Actinomycetota</taxon>
        <taxon>Actinomycetes</taxon>
        <taxon>Propionibacteriales</taxon>
        <taxon>Propionibacteriaceae</taxon>
        <taxon>Acidipropionibacterium</taxon>
    </lineage>
</organism>
<dbReference type="Proteomes" id="UP000000214">
    <property type="component" value="Chromosome"/>
</dbReference>
<keyword evidence="1" id="KW-0808">Transferase</keyword>
<dbReference type="EMBL" id="CP003493">
    <property type="protein sequence ID" value="AFV88624.1"/>
    <property type="molecule type" value="Genomic_DNA"/>
</dbReference>
<dbReference type="eggNOG" id="COG0438">
    <property type="taxonomic scope" value="Bacteria"/>
</dbReference>
<dbReference type="STRING" id="1171373.PACID_07860"/>